<comment type="caution">
    <text evidence="2">The sequence shown here is derived from an EMBL/GenBank/DDBJ whole genome shotgun (WGS) entry which is preliminary data.</text>
</comment>
<dbReference type="Pfam" id="PF17765">
    <property type="entry name" value="MLTR_LBD"/>
    <property type="match status" value="1"/>
</dbReference>
<name>A0A011AKU3_9ACTN</name>
<proteinExistence type="predicted"/>
<dbReference type="AlphaFoldDB" id="A0A011AKU3"/>
<evidence type="ECO:0000259" key="1">
    <source>
        <dbReference type="PROSITE" id="PS50943"/>
    </source>
</evidence>
<evidence type="ECO:0000313" key="3">
    <source>
        <dbReference type="Proteomes" id="UP000021053"/>
    </source>
</evidence>
<dbReference type="RefSeq" id="WP_035852482.1">
    <property type="nucleotide sequence ID" value="NZ_KK073874.1"/>
</dbReference>
<dbReference type="InterPro" id="IPR041413">
    <property type="entry name" value="MLTR_LBD"/>
</dbReference>
<feature type="domain" description="HTH cro/C1-type" evidence="1">
    <location>
        <begin position="35"/>
        <end position="83"/>
    </location>
</feature>
<dbReference type="Proteomes" id="UP000021053">
    <property type="component" value="Unassembled WGS sequence"/>
</dbReference>
<dbReference type="CDD" id="cd00093">
    <property type="entry name" value="HTH_XRE"/>
    <property type="match status" value="1"/>
</dbReference>
<dbReference type="PANTHER" id="PTHR35010:SF2">
    <property type="entry name" value="BLL4672 PROTEIN"/>
    <property type="match status" value="1"/>
</dbReference>
<gene>
    <name evidence="2" type="ORF">CryarDRAFT_3778</name>
</gene>
<protein>
    <submittedName>
        <fullName evidence="2">Putative transcriptional regulator</fullName>
    </submittedName>
</protein>
<dbReference type="PANTHER" id="PTHR35010">
    <property type="entry name" value="BLL4672 PROTEIN-RELATED"/>
    <property type="match status" value="1"/>
</dbReference>
<dbReference type="GO" id="GO:0003677">
    <property type="term" value="F:DNA binding"/>
    <property type="evidence" value="ECO:0007669"/>
    <property type="project" value="InterPro"/>
</dbReference>
<organism evidence="2 3">
    <name type="scientific">Cryptosporangium arvum DSM 44712</name>
    <dbReference type="NCBI Taxonomy" id="927661"/>
    <lineage>
        <taxon>Bacteria</taxon>
        <taxon>Bacillati</taxon>
        <taxon>Actinomycetota</taxon>
        <taxon>Actinomycetes</taxon>
        <taxon>Cryptosporangiales</taxon>
        <taxon>Cryptosporangiaceae</taxon>
        <taxon>Cryptosporangium</taxon>
    </lineage>
</organism>
<dbReference type="Pfam" id="PF13560">
    <property type="entry name" value="HTH_31"/>
    <property type="match status" value="1"/>
</dbReference>
<dbReference type="SMART" id="SM00530">
    <property type="entry name" value="HTH_XRE"/>
    <property type="match status" value="1"/>
</dbReference>
<dbReference type="OrthoDB" id="3518652at2"/>
<reference evidence="2 3" key="1">
    <citation type="submission" date="2013-07" db="EMBL/GenBank/DDBJ databases">
        <authorList>
            <consortium name="DOE Joint Genome Institute"/>
            <person name="Eisen J."/>
            <person name="Huntemann M."/>
            <person name="Han J."/>
            <person name="Chen A."/>
            <person name="Kyrpides N."/>
            <person name="Mavromatis K."/>
            <person name="Markowitz V."/>
            <person name="Palaniappan K."/>
            <person name="Ivanova N."/>
            <person name="Schaumberg A."/>
            <person name="Pati A."/>
            <person name="Liolios K."/>
            <person name="Nordberg H.P."/>
            <person name="Cantor M.N."/>
            <person name="Hua S.X."/>
            <person name="Woyke T."/>
        </authorList>
    </citation>
    <scope>NUCLEOTIDE SEQUENCE [LARGE SCALE GENOMIC DNA]</scope>
    <source>
        <strain evidence="2 3">DSM 44712</strain>
    </source>
</reference>
<sequence length="278" mass="30186">MTSEPLSLGELLRSRREHLTPTDVGLASFGRRRTAGLRREELAQLAGVSVDYITRLEQGRSRTPSRQVVAALARALRLSRTEADLLHRAAGLTPPGSGIVSHYVPPGVRRMLTRMSDLPLAVFAADWSLLDSTPLWQALFEAPPVDADPDQNLLVQVFIDDSVSGIATAHGGPEAFERALVSDVRRSAADYRDDARFREFVADLRARSPRFAALWDAGHAAAHQSLVKTVHNSVVGDVVLDCDVVVVPDGQIKVVVYSTSPDGPDAEKLDSLRLSAAR</sequence>
<dbReference type="InterPro" id="IPR001387">
    <property type="entry name" value="Cro/C1-type_HTH"/>
</dbReference>
<dbReference type="Gene3D" id="3.30.450.180">
    <property type="match status" value="1"/>
</dbReference>
<evidence type="ECO:0000313" key="2">
    <source>
        <dbReference type="EMBL" id="EXG82586.1"/>
    </source>
</evidence>
<dbReference type="HOGENOM" id="CLU_057862_1_1_11"/>
<dbReference type="PATRIC" id="fig|927661.3.peg.3746"/>
<dbReference type="Gene3D" id="1.10.260.40">
    <property type="entry name" value="lambda repressor-like DNA-binding domains"/>
    <property type="match status" value="1"/>
</dbReference>
<dbReference type="PROSITE" id="PS50943">
    <property type="entry name" value="HTH_CROC1"/>
    <property type="match status" value="1"/>
</dbReference>
<dbReference type="SUPFAM" id="SSF47413">
    <property type="entry name" value="lambda repressor-like DNA-binding domains"/>
    <property type="match status" value="1"/>
</dbReference>
<dbReference type="EMBL" id="JFBT01000001">
    <property type="protein sequence ID" value="EXG82586.1"/>
    <property type="molecule type" value="Genomic_DNA"/>
</dbReference>
<accession>A0A011AKU3</accession>
<dbReference type="InterPro" id="IPR010982">
    <property type="entry name" value="Lambda_DNA-bd_dom_sf"/>
</dbReference>
<keyword evidence="3" id="KW-1185">Reference proteome</keyword>